<gene>
    <name evidence="1" type="ORF">FCALED_LOCUS1013</name>
</gene>
<organism evidence="1 2">
    <name type="scientific">Funneliformis caledonium</name>
    <dbReference type="NCBI Taxonomy" id="1117310"/>
    <lineage>
        <taxon>Eukaryota</taxon>
        <taxon>Fungi</taxon>
        <taxon>Fungi incertae sedis</taxon>
        <taxon>Mucoromycota</taxon>
        <taxon>Glomeromycotina</taxon>
        <taxon>Glomeromycetes</taxon>
        <taxon>Glomerales</taxon>
        <taxon>Glomeraceae</taxon>
        <taxon>Funneliformis</taxon>
    </lineage>
</organism>
<dbReference type="AlphaFoldDB" id="A0A9N8V976"/>
<evidence type="ECO:0000313" key="1">
    <source>
        <dbReference type="EMBL" id="CAG8447643.1"/>
    </source>
</evidence>
<dbReference type="EMBL" id="CAJVPQ010000117">
    <property type="protein sequence ID" value="CAG8447643.1"/>
    <property type="molecule type" value="Genomic_DNA"/>
</dbReference>
<reference evidence="1" key="1">
    <citation type="submission" date="2021-06" db="EMBL/GenBank/DDBJ databases">
        <authorList>
            <person name="Kallberg Y."/>
            <person name="Tangrot J."/>
            <person name="Rosling A."/>
        </authorList>
    </citation>
    <scope>NUCLEOTIDE SEQUENCE</scope>
    <source>
        <strain evidence="1">UK204</strain>
    </source>
</reference>
<accession>A0A9N8V976</accession>
<evidence type="ECO:0000313" key="2">
    <source>
        <dbReference type="Proteomes" id="UP000789570"/>
    </source>
</evidence>
<dbReference type="Proteomes" id="UP000789570">
    <property type="component" value="Unassembled WGS sequence"/>
</dbReference>
<comment type="caution">
    <text evidence="1">The sequence shown here is derived from an EMBL/GenBank/DDBJ whole genome shotgun (WGS) entry which is preliminary data.</text>
</comment>
<name>A0A9N8V976_9GLOM</name>
<keyword evidence="2" id="KW-1185">Reference proteome</keyword>
<dbReference type="OrthoDB" id="10514335at2759"/>
<protein>
    <submittedName>
        <fullName evidence="1">12960_t:CDS:1</fullName>
    </submittedName>
</protein>
<sequence>MKGGPAANIIEENTGHVDYAIKNYQRDVGGNNLHNKQNQATVDHGLLLTRLTISLQMNISKNRKSIGVRSDYNYVYGIIKDAIKDIEFRKNVKRVLEVIVGLLKDRVVGSEEPAT</sequence>
<proteinExistence type="predicted"/>